<dbReference type="Gene3D" id="3.10.310.20">
    <property type="entry name" value="DHHA2 domain"/>
    <property type="match status" value="1"/>
</dbReference>
<accession>A0A9P3PR10</accession>
<dbReference type="GO" id="GO:0005737">
    <property type="term" value="C:cytoplasm"/>
    <property type="evidence" value="ECO:0007669"/>
    <property type="project" value="InterPro"/>
</dbReference>
<dbReference type="OrthoDB" id="374045at2759"/>
<evidence type="ECO:0000259" key="2">
    <source>
        <dbReference type="SMART" id="SM01131"/>
    </source>
</evidence>
<gene>
    <name evidence="3" type="primary">PPX1</name>
    <name evidence="3" type="ORF">LshimejAT787_0702910</name>
</gene>
<dbReference type="InterPro" id="IPR004097">
    <property type="entry name" value="DHHA2"/>
</dbReference>
<dbReference type="InterPro" id="IPR038763">
    <property type="entry name" value="DHH_sf"/>
</dbReference>
<comment type="caution">
    <text evidence="3">The sequence shown here is derived from an EMBL/GenBank/DDBJ whole genome shotgun (WGS) entry which is preliminary data.</text>
</comment>
<reference evidence="3" key="1">
    <citation type="submission" date="2022-07" db="EMBL/GenBank/DDBJ databases">
        <title>The genome of Lyophyllum shimeji provides insight into the initial evolution of ectomycorrhizal fungal genome.</title>
        <authorList>
            <person name="Kobayashi Y."/>
            <person name="Shibata T."/>
            <person name="Hirakawa H."/>
            <person name="Shigenobu S."/>
            <person name="Nishiyama T."/>
            <person name="Yamada A."/>
            <person name="Hasebe M."/>
            <person name="Kawaguchi M."/>
        </authorList>
    </citation>
    <scope>NUCLEOTIDE SEQUENCE</scope>
    <source>
        <strain evidence="3">AT787</strain>
    </source>
</reference>
<feature type="domain" description="DHHA2" evidence="2">
    <location>
        <begin position="257"/>
        <end position="448"/>
    </location>
</feature>
<evidence type="ECO:0000313" key="3">
    <source>
        <dbReference type="EMBL" id="GLB39781.1"/>
    </source>
</evidence>
<dbReference type="EMBL" id="BRPK01000007">
    <property type="protein sequence ID" value="GLB39781.1"/>
    <property type="molecule type" value="Genomic_DNA"/>
</dbReference>
<sequence length="456" mass="49210">MRHPLRRLSHALRLSKPRDMSTTGTSDPSALAQFLSSAKEKYLSDISATPSRGGEWTVVMGNEAGDLDSLASSIGFAWFQSEVHKKPTIPLLQLERDDLDLRAENLYALHQAGISDPKSQLLFLTDLAGHSPFPRTPSHWSTTTASARPTRSPTRPTNPRTIVPCGSCASHVAELISASTSAENVQVPVPAELATLLLSAILIDTNGLKPGGKAVATDNSAAFFLAPRSTLAAALPATVQQDDPKALHDAQAIREFTRSLADKKTDVSHLSGRDLLRRDYKDYVYTLAWMGEGGEGTEVKAGLASVPLSLKVWGSDGKLEEAVIPWMQERGIAVLGVLTSYRAGGKKGKNGKGKHKRQMAWVVHDAAVKEDSEAEAVAGKEKGIEVEKIAEMLWKGLEASKELKLKKHKKFDVEKAGRLPAGAKARVYKQGNVDATRKVTAPLLKNILEAPEAADK</sequence>
<dbReference type="InterPro" id="IPR038222">
    <property type="entry name" value="DHHA2_dom_sf"/>
</dbReference>
<evidence type="ECO:0000313" key="4">
    <source>
        <dbReference type="Proteomes" id="UP001063166"/>
    </source>
</evidence>
<dbReference type="SMART" id="SM01131">
    <property type="entry name" value="DHHA2"/>
    <property type="match status" value="1"/>
</dbReference>
<feature type="region of interest" description="Disordered" evidence="1">
    <location>
        <begin position="134"/>
        <end position="160"/>
    </location>
</feature>
<dbReference type="GO" id="GO:0004309">
    <property type="term" value="F:exopolyphosphatase activity"/>
    <property type="evidence" value="ECO:0007669"/>
    <property type="project" value="TreeGrafter"/>
</dbReference>
<protein>
    <submittedName>
        <fullName evidence="3">DHH family protein</fullName>
    </submittedName>
</protein>
<feature type="compositionally biased region" description="Low complexity" evidence="1">
    <location>
        <begin position="141"/>
        <end position="160"/>
    </location>
</feature>
<dbReference type="PANTHER" id="PTHR12112">
    <property type="entry name" value="BNIP - RELATED"/>
    <property type="match status" value="1"/>
</dbReference>
<dbReference type="Proteomes" id="UP001063166">
    <property type="component" value="Unassembled WGS sequence"/>
</dbReference>
<proteinExistence type="predicted"/>
<dbReference type="AlphaFoldDB" id="A0A9P3PR10"/>
<evidence type="ECO:0000256" key="1">
    <source>
        <dbReference type="SAM" id="MobiDB-lite"/>
    </source>
</evidence>
<name>A0A9P3PR10_LYOSH</name>
<dbReference type="PANTHER" id="PTHR12112:SF39">
    <property type="entry name" value="EG:152A3.5 PROTEIN (FBGN0003116_PN PROTEIN)"/>
    <property type="match status" value="1"/>
</dbReference>
<keyword evidence="4" id="KW-1185">Reference proteome</keyword>
<dbReference type="Gene3D" id="3.90.1640.10">
    <property type="entry name" value="inorganic pyrophosphatase (n-terminal core)"/>
    <property type="match status" value="2"/>
</dbReference>
<dbReference type="SUPFAM" id="SSF64182">
    <property type="entry name" value="DHH phosphoesterases"/>
    <property type="match status" value="1"/>
</dbReference>
<organism evidence="3 4">
    <name type="scientific">Lyophyllum shimeji</name>
    <name type="common">Hon-shimeji</name>
    <name type="synonym">Tricholoma shimeji</name>
    <dbReference type="NCBI Taxonomy" id="47721"/>
    <lineage>
        <taxon>Eukaryota</taxon>
        <taxon>Fungi</taxon>
        <taxon>Dikarya</taxon>
        <taxon>Basidiomycota</taxon>
        <taxon>Agaricomycotina</taxon>
        <taxon>Agaricomycetes</taxon>
        <taxon>Agaricomycetidae</taxon>
        <taxon>Agaricales</taxon>
        <taxon>Tricholomatineae</taxon>
        <taxon>Lyophyllaceae</taxon>
        <taxon>Lyophyllum</taxon>
    </lineage>
</organism>
<dbReference type="Pfam" id="PF02833">
    <property type="entry name" value="DHHA2"/>
    <property type="match status" value="1"/>
</dbReference>